<feature type="transmembrane region" description="Helical" evidence="1">
    <location>
        <begin position="103"/>
        <end position="123"/>
    </location>
</feature>
<sequence length="172" mass="19192">MDETTPLLPGQNDHNDEDTTATRLTRVSRIIAILIWSSIITSAVTFLYSLAVYLVVKLSLYYVFFSWGMRDTIEMLLPLSFLCAVVSLFGIFKLTVPSTGAWLFVNFIFDLLIVFLLLANIALSGSEVASWGQCVDYSRKFPAPGFEGRCNRFANAIKALILVGLVFEMALM</sequence>
<feature type="transmembrane region" description="Helical" evidence="1">
    <location>
        <begin position="30"/>
        <end position="56"/>
    </location>
</feature>
<dbReference type="EMBL" id="JAIBSC010000034">
    <property type="protein sequence ID" value="KAH1906773.1"/>
    <property type="molecule type" value="Genomic_DNA"/>
</dbReference>
<organism evidence="2 3">
    <name type="scientific">Aspergillus fumigatus</name>
    <name type="common">Neosartorya fumigata</name>
    <dbReference type="NCBI Taxonomy" id="746128"/>
    <lineage>
        <taxon>Eukaryota</taxon>
        <taxon>Fungi</taxon>
        <taxon>Dikarya</taxon>
        <taxon>Ascomycota</taxon>
        <taxon>Pezizomycotina</taxon>
        <taxon>Eurotiomycetes</taxon>
        <taxon>Eurotiomycetidae</taxon>
        <taxon>Eurotiales</taxon>
        <taxon>Aspergillaceae</taxon>
        <taxon>Aspergillus</taxon>
        <taxon>Aspergillus subgen. Fumigati</taxon>
    </lineage>
</organism>
<keyword evidence="1" id="KW-1133">Transmembrane helix</keyword>
<proteinExistence type="predicted"/>
<name>A0A9P8NI97_ASPFM</name>
<evidence type="ECO:0008006" key="4">
    <source>
        <dbReference type="Google" id="ProtNLM"/>
    </source>
</evidence>
<feature type="transmembrane region" description="Helical" evidence="1">
    <location>
        <begin position="76"/>
        <end position="96"/>
    </location>
</feature>
<dbReference type="Proteomes" id="UP000813423">
    <property type="component" value="Unassembled WGS sequence"/>
</dbReference>
<evidence type="ECO:0000313" key="2">
    <source>
        <dbReference type="EMBL" id="KAH1906773.1"/>
    </source>
</evidence>
<keyword evidence="1" id="KW-0812">Transmembrane</keyword>
<evidence type="ECO:0000256" key="1">
    <source>
        <dbReference type="SAM" id="Phobius"/>
    </source>
</evidence>
<accession>A0A9P8NI97</accession>
<gene>
    <name evidence="2" type="ORF">KXV57_005211</name>
</gene>
<dbReference type="AlphaFoldDB" id="A0A9P8NI97"/>
<evidence type="ECO:0000313" key="3">
    <source>
        <dbReference type="Proteomes" id="UP000813423"/>
    </source>
</evidence>
<reference evidence="2" key="1">
    <citation type="submission" date="2021-08" db="EMBL/GenBank/DDBJ databases">
        <title>Global Aspergillus fumigatus from environmental and clinical sources.</title>
        <authorList>
            <person name="Barber A."/>
            <person name="Sae-Ong T."/>
        </authorList>
    </citation>
    <scope>NUCLEOTIDE SEQUENCE</scope>
    <source>
        <strain evidence="2">NRZ-2016-071</strain>
    </source>
</reference>
<protein>
    <recommendedName>
        <fullName evidence="4">MARVEL domain-containing protein</fullName>
    </recommendedName>
</protein>
<keyword evidence="1" id="KW-0472">Membrane</keyword>
<comment type="caution">
    <text evidence="2">The sequence shown here is derived from an EMBL/GenBank/DDBJ whole genome shotgun (WGS) entry which is preliminary data.</text>
</comment>